<dbReference type="NCBIfam" id="TIGR01554">
    <property type="entry name" value="major_cap_HK97"/>
    <property type="match status" value="1"/>
</dbReference>
<dbReference type="SUPFAM" id="SSF56563">
    <property type="entry name" value="Major capsid protein gp5"/>
    <property type="match status" value="1"/>
</dbReference>
<dbReference type="Proteomes" id="UP000829992">
    <property type="component" value="Chromosome"/>
</dbReference>
<dbReference type="EMBL" id="CP097289">
    <property type="protein sequence ID" value="UQT55941.1"/>
    <property type="molecule type" value="Genomic_DNA"/>
</dbReference>
<name>A0ABY4PSG7_9ACTN</name>
<accession>A0ABY4PSG7</accession>
<comment type="subcellular location">
    <subcellularLocation>
        <location evidence="1">Virion</location>
    </subcellularLocation>
</comment>
<sequence>MPIQFPALEAVHAERDQLATEARTLLTRSSETLSDEDTARFTEIETRLTELKTQEDKLLPLARLIESGNYATENGTPRSDGGGRGGSLKDSVMRAMDADIKRRILPEYAAERVEKLMTIGTEQSQTLSQRWAAAAGDPEYLNAFAKQMADPVRGHLLWTEREAHAYRNVAEVRTALGLGSGGGATMVPLTLDPAIMLTNDGSINPLRRISRVVQTASNTWQGVTSAGATAEWKAEHAQAADGTPALSGPEIPVHLGDVDVIYSYEVGEDALNFTQEMQGVMMDAADNLAVAAYTTGSGSGQPRGIVTALAGTASELNSGGSEALIAADAFTVQNALPARFSANAQWCAHIATINTLRQFETTNGSLKFPELAGNPPYLLTKAMNELSNMDGSVNAAATANNYLLLYGDFNQFVIVDRIGATIETLPGYGANQRPTAQRHAFLTFRTGSDVVVPQGFRMLDVPTTA</sequence>
<evidence type="ECO:0000259" key="3">
    <source>
        <dbReference type="Pfam" id="PF05065"/>
    </source>
</evidence>
<evidence type="ECO:0000313" key="5">
    <source>
        <dbReference type="Proteomes" id="UP000829992"/>
    </source>
</evidence>
<dbReference type="InterPro" id="IPR054612">
    <property type="entry name" value="Phage_capsid-like_C"/>
</dbReference>
<dbReference type="InterPro" id="IPR024455">
    <property type="entry name" value="Phage_capsid"/>
</dbReference>
<evidence type="ECO:0000256" key="2">
    <source>
        <dbReference type="SAM" id="MobiDB-lite"/>
    </source>
</evidence>
<reference evidence="4 5" key="1">
    <citation type="submission" date="2022-05" db="EMBL/GenBank/DDBJ databases">
        <authorList>
            <person name="Zhou X."/>
            <person name="Li K."/>
            <person name="Man Y."/>
        </authorList>
    </citation>
    <scope>NUCLEOTIDE SEQUENCE [LARGE SCALE GENOMIC DNA]</scope>
    <source>
        <strain evidence="4 5">MS405</strain>
    </source>
</reference>
<organism evidence="4 5">
    <name type="scientific">Streptomyces durmitorensis</name>
    <dbReference type="NCBI Taxonomy" id="319947"/>
    <lineage>
        <taxon>Bacteria</taxon>
        <taxon>Bacillati</taxon>
        <taxon>Actinomycetota</taxon>
        <taxon>Actinomycetes</taxon>
        <taxon>Kitasatosporales</taxon>
        <taxon>Streptomycetaceae</taxon>
        <taxon>Streptomyces</taxon>
    </lineage>
</organism>
<evidence type="ECO:0000313" key="4">
    <source>
        <dbReference type="EMBL" id="UQT55941.1"/>
    </source>
</evidence>
<dbReference type="RefSeq" id="WP_249587420.1">
    <property type="nucleotide sequence ID" value="NZ_BAAAQL010000032.1"/>
</dbReference>
<gene>
    <name evidence="4" type="ORF">M4V62_12980</name>
</gene>
<feature type="region of interest" description="Disordered" evidence="2">
    <location>
        <begin position="69"/>
        <end position="89"/>
    </location>
</feature>
<evidence type="ECO:0000256" key="1">
    <source>
        <dbReference type="ARBA" id="ARBA00004328"/>
    </source>
</evidence>
<dbReference type="Pfam" id="PF05065">
    <property type="entry name" value="Phage_capsid"/>
    <property type="match status" value="1"/>
</dbReference>
<proteinExistence type="predicted"/>
<feature type="domain" description="Phage capsid-like C-terminal" evidence="3">
    <location>
        <begin position="184"/>
        <end position="460"/>
    </location>
</feature>
<keyword evidence="5" id="KW-1185">Reference proteome</keyword>
<protein>
    <submittedName>
        <fullName evidence="4">Phage major capsid protein</fullName>
    </submittedName>
</protein>